<reference evidence="6" key="1">
    <citation type="journal article" date="2021" name="Front. Microbiol.">
        <title>Comprehensive Comparative Genomics and Phenotyping of Methylobacterium Species.</title>
        <authorList>
            <person name="Alessa O."/>
            <person name="Ogura Y."/>
            <person name="Fujitani Y."/>
            <person name="Takami H."/>
            <person name="Hayashi T."/>
            <person name="Sahin N."/>
            <person name="Tani A."/>
        </authorList>
    </citation>
    <scope>NUCLEOTIDE SEQUENCE</scope>
    <source>
        <strain evidence="6">DSM 17168</strain>
    </source>
</reference>
<name>A0ABQ4SGN1_9HYPH</name>
<dbReference type="PROSITE" id="PS51891">
    <property type="entry name" value="CENP_V_GFA"/>
    <property type="match status" value="1"/>
</dbReference>
<keyword evidence="7" id="KW-1185">Reference proteome</keyword>
<keyword evidence="2" id="KW-0479">Metal-binding</keyword>
<feature type="domain" description="CENP-V/GFA" evidence="5">
    <location>
        <begin position="7"/>
        <end position="120"/>
    </location>
</feature>
<dbReference type="Proteomes" id="UP001055153">
    <property type="component" value="Unassembled WGS sequence"/>
</dbReference>
<evidence type="ECO:0000259" key="5">
    <source>
        <dbReference type="PROSITE" id="PS51891"/>
    </source>
</evidence>
<comment type="caution">
    <text evidence="6">The sequence shown here is derived from an EMBL/GenBank/DDBJ whole genome shotgun (WGS) entry which is preliminary data.</text>
</comment>
<dbReference type="PANTHER" id="PTHR33337:SF40">
    <property type="entry name" value="CENP-V_GFA DOMAIN-CONTAINING PROTEIN-RELATED"/>
    <property type="match status" value="1"/>
</dbReference>
<keyword evidence="3" id="KW-0862">Zinc</keyword>
<dbReference type="Gene3D" id="3.90.1590.10">
    <property type="entry name" value="glutathione-dependent formaldehyde- activating enzyme (gfa)"/>
    <property type="match status" value="1"/>
</dbReference>
<evidence type="ECO:0000313" key="7">
    <source>
        <dbReference type="Proteomes" id="UP001055153"/>
    </source>
</evidence>
<reference evidence="6" key="2">
    <citation type="submission" date="2021-08" db="EMBL/GenBank/DDBJ databases">
        <authorList>
            <person name="Tani A."/>
            <person name="Ola A."/>
            <person name="Ogura Y."/>
            <person name="Katsura K."/>
            <person name="Hayashi T."/>
        </authorList>
    </citation>
    <scope>NUCLEOTIDE SEQUENCE</scope>
    <source>
        <strain evidence="6">DSM 17168</strain>
    </source>
</reference>
<evidence type="ECO:0000256" key="2">
    <source>
        <dbReference type="ARBA" id="ARBA00022723"/>
    </source>
</evidence>
<evidence type="ECO:0000256" key="1">
    <source>
        <dbReference type="ARBA" id="ARBA00005495"/>
    </source>
</evidence>
<organism evidence="6 7">
    <name type="scientific">Methylobacterium isbiliense</name>
    <dbReference type="NCBI Taxonomy" id="315478"/>
    <lineage>
        <taxon>Bacteria</taxon>
        <taxon>Pseudomonadati</taxon>
        <taxon>Pseudomonadota</taxon>
        <taxon>Alphaproteobacteria</taxon>
        <taxon>Hyphomicrobiales</taxon>
        <taxon>Methylobacteriaceae</taxon>
        <taxon>Methylobacterium</taxon>
    </lineage>
</organism>
<evidence type="ECO:0000313" key="6">
    <source>
        <dbReference type="EMBL" id="GJE02282.1"/>
    </source>
</evidence>
<dbReference type="Pfam" id="PF04828">
    <property type="entry name" value="GFA"/>
    <property type="match status" value="1"/>
</dbReference>
<comment type="similarity">
    <text evidence="1">Belongs to the Gfa family.</text>
</comment>
<proteinExistence type="inferred from homology"/>
<dbReference type="SUPFAM" id="SSF51316">
    <property type="entry name" value="Mss4-like"/>
    <property type="match status" value="1"/>
</dbReference>
<dbReference type="InterPro" id="IPR006913">
    <property type="entry name" value="CENP-V/GFA"/>
</dbReference>
<gene>
    <name evidence="6" type="ORF">GMJLKIPL_4228</name>
</gene>
<dbReference type="InterPro" id="IPR011057">
    <property type="entry name" value="Mss4-like_sf"/>
</dbReference>
<evidence type="ECO:0000256" key="3">
    <source>
        <dbReference type="ARBA" id="ARBA00022833"/>
    </source>
</evidence>
<protein>
    <recommendedName>
        <fullName evidence="5">CENP-V/GFA domain-containing protein</fullName>
    </recommendedName>
</protein>
<dbReference type="RefSeq" id="WP_238238074.1">
    <property type="nucleotide sequence ID" value="NZ_BPQQ01000051.1"/>
</dbReference>
<sequence>MSEPAPLSGRCLCGAVRFRARPRRLEMDVCHCGLCRRWSGGALMAVECDPGLAVEDEGQLGLYASSDHGERGFCRACGTSLFWRMRDGSFLAVCAQAFDAPDRFVLATEIFIDDKPANYAFANDTHKMTGAEVVAAFAGPPGSSP</sequence>
<accession>A0ABQ4SGN1</accession>
<dbReference type="PANTHER" id="PTHR33337">
    <property type="entry name" value="GFA DOMAIN-CONTAINING PROTEIN"/>
    <property type="match status" value="1"/>
</dbReference>
<keyword evidence="4" id="KW-0456">Lyase</keyword>
<dbReference type="EMBL" id="BPQQ01000051">
    <property type="protein sequence ID" value="GJE02282.1"/>
    <property type="molecule type" value="Genomic_DNA"/>
</dbReference>
<evidence type="ECO:0000256" key="4">
    <source>
        <dbReference type="ARBA" id="ARBA00023239"/>
    </source>
</evidence>